<feature type="coiled-coil region" evidence="1">
    <location>
        <begin position="442"/>
        <end position="613"/>
    </location>
</feature>
<comment type="caution">
    <text evidence="3">The sequence shown here is derived from an EMBL/GenBank/DDBJ whole genome shotgun (WGS) entry which is preliminary data.</text>
</comment>
<feature type="compositionally biased region" description="Basic residues" evidence="2">
    <location>
        <begin position="1288"/>
        <end position="1297"/>
    </location>
</feature>
<name>A0ABD3SSS1_9STRA</name>
<feature type="coiled-coil region" evidence="1">
    <location>
        <begin position="680"/>
        <end position="1033"/>
    </location>
</feature>
<accession>A0ABD3SSS1</accession>
<keyword evidence="1" id="KW-0175">Coiled coil</keyword>
<feature type="coiled-coil region" evidence="1">
    <location>
        <begin position="1063"/>
        <end position="1090"/>
    </location>
</feature>
<feature type="region of interest" description="Disordered" evidence="2">
    <location>
        <begin position="1243"/>
        <end position="1297"/>
    </location>
</feature>
<feature type="coiled-coil region" evidence="1">
    <location>
        <begin position="1125"/>
        <end position="1163"/>
    </location>
</feature>
<feature type="compositionally biased region" description="Basic and acidic residues" evidence="2">
    <location>
        <begin position="1255"/>
        <end position="1264"/>
    </location>
</feature>
<feature type="compositionally biased region" description="Basic and acidic residues" evidence="2">
    <location>
        <begin position="1"/>
        <end position="13"/>
    </location>
</feature>
<sequence>MRKKVVEEENRVEEADEKDNSIAGGEHDREEDMVLFNVSTTCDQEDTVKCNEFDVAFDATDCPIERVASNDSVESNNSIHSKASEISHKLEAIMLDRIAAIDQIRNLLETELENDNDLIAEFTGKVSALEQDVMTKEDCIKSLNKHVNELKRKNGDYAHELSILSSTIDELTGRMIELEHDVAAKKEALEEISEEVKDKEDIINTKIEENYNLANGLETLKAENDGLKAIVAELQSRNANYAEEFEKLLASLNELVDQNTKLENQVRELMDANKKLDEIHTTYEDQVHKNERLQREQEEIRSSIALMMEDHKKTVNEYEERLQNEIQTKDYLNSAVIDLSKNNAAHQGEKSAFESRIQDLTESLKDAKVANEAMKQENEDLRKEKLHFSNMIVNLEKVLDDTTAQMQAQLSLQKKQHEQEVSVLERGLQMEIISSGKVKKQYDETKKKYHKEVEKNEKLKIENEEIESTQKKMAKLMEDLKTAESKAETLSKELIVEKETMTTIAEMNAKLEAKVKAAESNVKTLSKELIVEKETMQTIVEMNAKLDAKVKAAESKAENLSKELIVEKETMKAIAEMNAKLEAKIKSNKKADKKEASDAAEKFQHALDIVQQQLAAEKEITAQLHGVQGRLEESEKQLLATFESRNSLLEKLEEINGYNTILKTNVAKSEENQDLLLSRMNKLLERLDEKDAELSKIMLKKEELAETLIASQALNTQLSSEIEALKNEQPKRSAEIDKLLDRLDENRRLLAVATAEKDQLRNMYDDMEILNKKLTTKMKESREDATKTVTELHKRLHEALNETRTSQSNEANAWREKEAKLKRRIKESDQALVMIAKEKDDLEKRCNDLIKERDTMTNMMSIELQATKEENESLRSSLSKTEESLVKIVSEKETLEGEQNALKSSLQEANKALEIVSRDMAELEQQKRELENNLYSELLENKGKQSDAISAIQARLNETEEALASARSERDGLRCTVKELEAHNQNLALELVSSKSLLSPETNDEKIEVANRISDVENSLVSVRKQKATLEAQEISIERELSRALLETKGKHSKKIADIQVRLQNTKQHITNVKADEEKLQQSVNELQKIFQAMSVKNAESRSIASHSNVSYDWNEEREALMDRLLETERTLVLVASQNEELERKTAEEKESLKNRLTATEKALFAVESQKQLLEKKNSSLEIKLRSPSPLSLPPRPPQSDMSAELGRLQLSFLREKKEMLERQQGLEKMLMEALSFDKENAMEMPTTPHQFNSAKKEETRDCPETSVRITSRSRLPLSPTGSTTMSLKRRGRSIDP</sequence>
<proteinExistence type="predicted"/>
<protein>
    <submittedName>
        <fullName evidence="3">Uncharacterized protein</fullName>
    </submittedName>
</protein>
<evidence type="ECO:0000313" key="4">
    <source>
        <dbReference type="Proteomes" id="UP001530377"/>
    </source>
</evidence>
<dbReference type="Gene3D" id="1.10.287.1490">
    <property type="match status" value="1"/>
</dbReference>
<feature type="region of interest" description="Disordered" evidence="2">
    <location>
        <begin position="1"/>
        <end position="29"/>
    </location>
</feature>
<feature type="compositionally biased region" description="Polar residues" evidence="2">
    <location>
        <begin position="1268"/>
        <end position="1287"/>
    </location>
</feature>
<feature type="region of interest" description="Disordered" evidence="2">
    <location>
        <begin position="1179"/>
        <end position="1202"/>
    </location>
</feature>
<reference evidence="3 4" key="1">
    <citation type="submission" date="2024-10" db="EMBL/GenBank/DDBJ databases">
        <title>Updated reference genomes for cyclostephanoid diatoms.</title>
        <authorList>
            <person name="Roberts W.R."/>
            <person name="Alverson A.J."/>
        </authorList>
    </citation>
    <scope>NUCLEOTIDE SEQUENCE [LARGE SCALE GENOMIC DNA]</scope>
    <source>
        <strain evidence="3 4">AJA228-03</strain>
    </source>
</reference>
<evidence type="ECO:0000256" key="2">
    <source>
        <dbReference type="SAM" id="MobiDB-lite"/>
    </source>
</evidence>
<dbReference type="EMBL" id="JALLPB020000003">
    <property type="protein sequence ID" value="KAL3827460.1"/>
    <property type="molecule type" value="Genomic_DNA"/>
</dbReference>
<evidence type="ECO:0000313" key="3">
    <source>
        <dbReference type="EMBL" id="KAL3827460.1"/>
    </source>
</evidence>
<feature type="coiled-coil region" evidence="1">
    <location>
        <begin position="140"/>
        <end position="391"/>
    </location>
</feature>
<keyword evidence="4" id="KW-1185">Reference proteome</keyword>
<evidence type="ECO:0000256" key="1">
    <source>
        <dbReference type="SAM" id="Coils"/>
    </source>
</evidence>
<organism evidence="3 4">
    <name type="scientific">Cyclostephanos tholiformis</name>
    <dbReference type="NCBI Taxonomy" id="382380"/>
    <lineage>
        <taxon>Eukaryota</taxon>
        <taxon>Sar</taxon>
        <taxon>Stramenopiles</taxon>
        <taxon>Ochrophyta</taxon>
        <taxon>Bacillariophyta</taxon>
        <taxon>Coscinodiscophyceae</taxon>
        <taxon>Thalassiosirophycidae</taxon>
        <taxon>Stephanodiscales</taxon>
        <taxon>Stephanodiscaceae</taxon>
        <taxon>Cyclostephanos</taxon>
    </lineage>
</organism>
<dbReference type="Proteomes" id="UP001530377">
    <property type="component" value="Unassembled WGS sequence"/>
</dbReference>
<gene>
    <name evidence="3" type="ORF">ACHAXA_003729</name>
</gene>